<organism evidence="1 2">
    <name type="scientific">Mycena pura</name>
    <dbReference type="NCBI Taxonomy" id="153505"/>
    <lineage>
        <taxon>Eukaryota</taxon>
        <taxon>Fungi</taxon>
        <taxon>Dikarya</taxon>
        <taxon>Basidiomycota</taxon>
        <taxon>Agaricomycotina</taxon>
        <taxon>Agaricomycetes</taxon>
        <taxon>Agaricomycetidae</taxon>
        <taxon>Agaricales</taxon>
        <taxon>Marasmiineae</taxon>
        <taxon>Mycenaceae</taxon>
        <taxon>Mycena</taxon>
    </lineage>
</organism>
<dbReference type="EMBL" id="JARJCW010000180">
    <property type="protein sequence ID" value="KAJ7189364.1"/>
    <property type="molecule type" value="Genomic_DNA"/>
</dbReference>
<accession>A0AAD6UKA6</accession>
<protein>
    <submittedName>
        <fullName evidence="1">Uncharacterized protein</fullName>
    </submittedName>
</protein>
<dbReference type="Proteomes" id="UP001219525">
    <property type="component" value="Unassembled WGS sequence"/>
</dbReference>
<proteinExistence type="predicted"/>
<dbReference type="AlphaFoldDB" id="A0AAD6UKA6"/>
<comment type="caution">
    <text evidence="1">The sequence shown here is derived from an EMBL/GenBank/DDBJ whole genome shotgun (WGS) entry which is preliminary data.</text>
</comment>
<evidence type="ECO:0000313" key="2">
    <source>
        <dbReference type="Proteomes" id="UP001219525"/>
    </source>
</evidence>
<sequence>MLDPTAPNGTLTSVFTFRNSTSLTGIAELNKDVFAVTDNTTRSTVPGSVAIWHVNFTGGVPGVPSVTPLAVLTQALSECAKNMRVDPHLDLKLDAHKYNSSESVTPPGLLMRQAHAFGATELCLGHGK</sequence>
<evidence type="ECO:0000313" key="1">
    <source>
        <dbReference type="EMBL" id="KAJ7189364.1"/>
    </source>
</evidence>
<reference evidence="1" key="1">
    <citation type="submission" date="2023-03" db="EMBL/GenBank/DDBJ databases">
        <title>Massive genome expansion in bonnet fungi (Mycena s.s.) driven by repeated elements and novel gene families across ecological guilds.</title>
        <authorList>
            <consortium name="Lawrence Berkeley National Laboratory"/>
            <person name="Harder C.B."/>
            <person name="Miyauchi S."/>
            <person name="Viragh M."/>
            <person name="Kuo A."/>
            <person name="Thoen E."/>
            <person name="Andreopoulos B."/>
            <person name="Lu D."/>
            <person name="Skrede I."/>
            <person name="Drula E."/>
            <person name="Henrissat B."/>
            <person name="Morin E."/>
            <person name="Kohler A."/>
            <person name="Barry K."/>
            <person name="LaButti K."/>
            <person name="Morin E."/>
            <person name="Salamov A."/>
            <person name="Lipzen A."/>
            <person name="Mereny Z."/>
            <person name="Hegedus B."/>
            <person name="Baldrian P."/>
            <person name="Stursova M."/>
            <person name="Weitz H."/>
            <person name="Taylor A."/>
            <person name="Grigoriev I.V."/>
            <person name="Nagy L.G."/>
            <person name="Martin F."/>
            <person name="Kauserud H."/>
        </authorList>
    </citation>
    <scope>NUCLEOTIDE SEQUENCE</scope>
    <source>
        <strain evidence="1">9144</strain>
    </source>
</reference>
<name>A0AAD6UKA6_9AGAR</name>
<gene>
    <name evidence="1" type="ORF">GGX14DRAFT_408873</name>
</gene>
<keyword evidence="2" id="KW-1185">Reference proteome</keyword>